<dbReference type="Proteomes" id="UP001576780">
    <property type="component" value="Unassembled WGS sequence"/>
</dbReference>
<protein>
    <submittedName>
        <fullName evidence="1">Uncharacterized protein</fullName>
    </submittedName>
</protein>
<sequence length="84" mass="9275">MAGQMCWLPGVGTGGNKILHLRKASHENWRPYTAFPQFSVPDYREPGGSKGWATYQKLLGAGWMLVPTAEAQQVRFVNPDAEVA</sequence>
<keyword evidence="2" id="KW-1185">Reference proteome</keyword>
<proteinExistence type="predicted"/>
<organism evidence="1 2">
    <name type="scientific">Floridaenema evergladense BLCC-F167</name>
    <dbReference type="NCBI Taxonomy" id="3153639"/>
    <lineage>
        <taxon>Bacteria</taxon>
        <taxon>Bacillati</taxon>
        <taxon>Cyanobacteriota</taxon>
        <taxon>Cyanophyceae</taxon>
        <taxon>Oscillatoriophycideae</taxon>
        <taxon>Aerosakkonematales</taxon>
        <taxon>Aerosakkonemataceae</taxon>
        <taxon>Floridanema</taxon>
        <taxon>Floridanema evergladense</taxon>
    </lineage>
</organism>
<dbReference type="RefSeq" id="WP_413277176.1">
    <property type="nucleotide sequence ID" value="NZ_JBHFNT010000072.1"/>
</dbReference>
<evidence type="ECO:0000313" key="1">
    <source>
        <dbReference type="EMBL" id="MFB2834751.1"/>
    </source>
</evidence>
<name>A0ABV4WJ10_9CYAN</name>
<gene>
    <name evidence="1" type="ORF">ACE1CA_09480</name>
</gene>
<reference evidence="1 2" key="1">
    <citation type="submission" date="2024-09" db="EMBL/GenBank/DDBJ databases">
        <title>Floridaenema gen nov. (Aerosakkonemataceae, Aerosakkonematales ord. nov., Cyanobacteria) from benthic tropical and subtropical fresh waters, with the description of four new species.</title>
        <authorList>
            <person name="Moretto J.A."/>
            <person name="Berthold D.E."/>
            <person name="Lefler F.W."/>
            <person name="Huang I.-S."/>
            <person name="Laughinghouse H. IV."/>
        </authorList>
    </citation>
    <scope>NUCLEOTIDE SEQUENCE [LARGE SCALE GENOMIC DNA]</scope>
    <source>
        <strain evidence="1 2">BLCC-F167</strain>
    </source>
</reference>
<accession>A0ABV4WJ10</accession>
<evidence type="ECO:0000313" key="2">
    <source>
        <dbReference type="Proteomes" id="UP001576780"/>
    </source>
</evidence>
<dbReference type="EMBL" id="JBHFNT010000072">
    <property type="protein sequence ID" value="MFB2834751.1"/>
    <property type="molecule type" value="Genomic_DNA"/>
</dbReference>
<comment type="caution">
    <text evidence="1">The sequence shown here is derived from an EMBL/GenBank/DDBJ whole genome shotgun (WGS) entry which is preliminary data.</text>
</comment>